<feature type="non-terminal residue" evidence="2">
    <location>
        <position position="1"/>
    </location>
</feature>
<protein>
    <submittedName>
        <fullName evidence="2">45871_t:CDS:1</fullName>
    </submittedName>
</protein>
<comment type="caution">
    <text evidence="2">The sequence shown here is derived from an EMBL/GenBank/DDBJ whole genome shotgun (WGS) entry which is preliminary data.</text>
</comment>
<evidence type="ECO:0000313" key="2">
    <source>
        <dbReference type="EMBL" id="CAG8797802.1"/>
    </source>
</evidence>
<dbReference type="Pfam" id="PF04471">
    <property type="entry name" value="Mrr_cat"/>
    <property type="match status" value="1"/>
</dbReference>
<keyword evidence="3" id="KW-1185">Reference proteome</keyword>
<evidence type="ECO:0000259" key="1">
    <source>
        <dbReference type="Pfam" id="PF04471"/>
    </source>
</evidence>
<reference evidence="2 3" key="1">
    <citation type="submission" date="2021-06" db="EMBL/GenBank/DDBJ databases">
        <authorList>
            <person name="Kallberg Y."/>
            <person name="Tangrot J."/>
            <person name="Rosling A."/>
        </authorList>
    </citation>
    <scope>NUCLEOTIDE SEQUENCE [LARGE SCALE GENOMIC DNA]</scope>
    <source>
        <strain evidence="2 3">120-4 pot B 10/14</strain>
    </source>
</reference>
<sequence length="207" mass="24041">KSEDLGQDIIITIFGMRIVVQCKARYSKEIGRDKINEFRTVVLDGRYAFRVYVGVVEGKFTKGVYKSAESFFIGKDYDIEENLDSWDYIRRPMTTFNTTYRIIQFLQNYDEIGDISFIGSIMKPGEVIKIHDCTYLTSKNNKDPELPNYNHIMFIAGDNGSTKDAEDYCKNNGIYILHVNTSIDRSDLHEFQSFTEQISKELFKEIL</sequence>
<dbReference type="EMBL" id="CAJVQB010021697">
    <property type="protein sequence ID" value="CAG8797802.1"/>
    <property type="molecule type" value="Genomic_DNA"/>
</dbReference>
<name>A0ABN7VTE6_GIGMA</name>
<organism evidence="2 3">
    <name type="scientific">Gigaspora margarita</name>
    <dbReference type="NCBI Taxonomy" id="4874"/>
    <lineage>
        <taxon>Eukaryota</taxon>
        <taxon>Fungi</taxon>
        <taxon>Fungi incertae sedis</taxon>
        <taxon>Mucoromycota</taxon>
        <taxon>Glomeromycotina</taxon>
        <taxon>Glomeromycetes</taxon>
        <taxon>Diversisporales</taxon>
        <taxon>Gigasporaceae</taxon>
        <taxon>Gigaspora</taxon>
    </lineage>
</organism>
<dbReference type="SUPFAM" id="SSF52980">
    <property type="entry name" value="Restriction endonuclease-like"/>
    <property type="match status" value="1"/>
</dbReference>
<evidence type="ECO:0000313" key="3">
    <source>
        <dbReference type="Proteomes" id="UP000789901"/>
    </source>
</evidence>
<gene>
    <name evidence="2" type="ORF">GMARGA_LOCUS22470</name>
</gene>
<feature type="domain" description="Restriction endonuclease type IV Mrr" evidence="1">
    <location>
        <begin position="2"/>
        <end position="70"/>
    </location>
</feature>
<accession>A0ABN7VTE6</accession>
<dbReference type="Proteomes" id="UP000789901">
    <property type="component" value="Unassembled WGS sequence"/>
</dbReference>
<dbReference type="InterPro" id="IPR007560">
    <property type="entry name" value="Restrct_endonuc_IV_Mrr"/>
</dbReference>
<dbReference type="InterPro" id="IPR011335">
    <property type="entry name" value="Restrct_endonuc-II-like"/>
</dbReference>
<proteinExistence type="predicted"/>